<dbReference type="InterPro" id="IPR038501">
    <property type="entry name" value="Spore_GerAC_C_sf"/>
</dbReference>
<evidence type="ECO:0000256" key="7">
    <source>
        <dbReference type="ARBA" id="ARBA00023288"/>
    </source>
</evidence>
<comment type="similarity">
    <text evidence="2">Belongs to the GerABKC lipoprotein family.</text>
</comment>
<keyword evidence="7" id="KW-0449">Lipoprotein</keyword>
<evidence type="ECO:0000256" key="6">
    <source>
        <dbReference type="ARBA" id="ARBA00023139"/>
    </source>
</evidence>
<keyword evidence="6" id="KW-0564">Palmitate</keyword>
<evidence type="ECO:0000256" key="2">
    <source>
        <dbReference type="ARBA" id="ARBA00007886"/>
    </source>
</evidence>
<dbReference type="InterPro" id="IPR046953">
    <property type="entry name" value="Spore_GerAC-like_C"/>
</dbReference>
<evidence type="ECO:0000259" key="9">
    <source>
        <dbReference type="Pfam" id="PF05504"/>
    </source>
</evidence>
<dbReference type="PANTHER" id="PTHR35789">
    <property type="entry name" value="SPORE GERMINATION PROTEIN B3"/>
    <property type="match status" value="1"/>
</dbReference>
<keyword evidence="8" id="KW-0812">Transmembrane</keyword>
<comment type="subcellular location">
    <subcellularLocation>
        <location evidence="1">Membrane</location>
        <topology evidence="1">Lipid-anchor</topology>
    </subcellularLocation>
</comment>
<sequence length="370" mass="41991">MSNKKFFVGFIVCIVLYIFYIKGKTFVPAEQLTIPSAVGHDIVYKNGGAPEYSISIAVYNFSGKKPTPTTIETGIGKTIGQTRQNRQLKLDLKFMLGLEKLLIFSEEIADFGLENIINILFSNPNINDTALSAVCKGKSEDILKLNMKGYPNPGDYLYDVIKNNREFNFFSDNYKLMDIYVRMDAEGRTLVLPYVEIKNQKPEITGVAIFKKGKMVKKVGIDEAKVLNMLKENDVKGIISIKTSFKEYIDFYATTKRHITCKKEGDKYTFYIDLLLKGDITSNTLYKNLANNPVLMQKFKDDINKEVTTMCYNFINKMQKEYKIDCLSLGIVGAAKTGRHKGTDWDKVVSEANIIVNVNTQIDRMGRGDY</sequence>
<keyword evidence="4" id="KW-0732">Signal</keyword>
<feature type="domain" description="Spore germination protein N-terminal" evidence="10">
    <location>
        <begin position="30"/>
        <end position="197"/>
    </location>
</feature>
<feature type="domain" description="Spore germination GerAC-like C-terminal" evidence="9">
    <location>
        <begin position="205"/>
        <end position="366"/>
    </location>
</feature>
<keyword evidence="5 8" id="KW-0472">Membrane</keyword>
<feature type="transmembrane region" description="Helical" evidence="8">
    <location>
        <begin position="6"/>
        <end position="23"/>
    </location>
</feature>
<keyword evidence="8" id="KW-1133">Transmembrane helix</keyword>
<dbReference type="Proteomes" id="UP001144612">
    <property type="component" value="Unassembled WGS sequence"/>
</dbReference>
<organism evidence="11 12">
    <name type="scientific">Clostridium brassicae</name>
    <dbReference type="NCBI Taxonomy" id="2999072"/>
    <lineage>
        <taxon>Bacteria</taxon>
        <taxon>Bacillati</taxon>
        <taxon>Bacillota</taxon>
        <taxon>Clostridia</taxon>
        <taxon>Eubacteriales</taxon>
        <taxon>Clostridiaceae</taxon>
        <taxon>Clostridium</taxon>
    </lineage>
</organism>
<evidence type="ECO:0000256" key="3">
    <source>
        <dbReference type="ARBA" id="ARBA00022544"/>
    </source>
</evidence>
<evidence type="ECO:0000256" key="4">
    <source>
        <dbReference type="ARBA" id="ARBA00022729"/>
    </source>
</evidence>
<dbReference type="EMBL" id="JAPQFJ010000012">
    <property type="protein sequence ID" value="MCY6959398.1"/>
    <property type="molecule type" value="Genomic_DNA"/>
</dbReference>
<dbReference type="InterPro" id="IPR057336">
    <property type="entry name" value="GerAC_N"/>
</dbReference>
<evidence type="ECO:0000259" key="10">
    <source>
        <dbReference type="Pfam" id="PF25198"/>
    </source>
</evidence>
<keyword evidence="12" id="KW-1185">Reference proteome</keyword>
<keyword evidence="3" id="KW-0309">Germination</keyword>
<evidence type="ECO:0000256" key="5">
    <source>
        <dbReference type="ARBA" id="ARBA00023136"/>
    </source>
</evidence>
<dbReference type="NCBIfam" id="TIGR02887">
    <property type="entry name" value="spore_ger_x_C"/>
    <property type="match status" value="1"/>
</dbReference>
<dbReference type="Pfam" id="PF25198">
    <property type="entry name" value="Spore_GerAC_N"/>
    <property type="match status" value="1"/>
</dbReference>
<dbReference type="Gene3D" id="3.30.300.210">
    <property type="entry name" value="Nutrient germinant receptor protein C, domain 3"/>
    <property type="match status" value="1"/>
</dbReference>
<evidence type="ECO:0000256" key="1">
    <source>
        <dbReference type="ARBA" id="ARBA00004635"/>
    </source>
</evidence>
<dbReference type="PANTHER" id="PTHR35789:SF1">
    <property type="entry name" value="SPORE GERMINATION PROTEIN B3"/>
    <property type="match status" value="1"/>
</dbReference>
<name>A0ABT4DAR0_9CLOT</name>
<gene>
    <name evidence="11" type="ORF">OW729_12340</name>
</gene>
<dbReference type="RefSeq" id="WP_268061824.1">
    <property type="nucleotide sequence ID" value="NZ_JAPQFJ010000012.1"/>
</dbReference>
<protein>
    <submittedName>
        <fullName evidence="11">Ger(X)C family spore germination protein</fullName>
    </submittedName>
</protein>
<proteinExistence type="inferred from homology"/>
<accession>A0ABT4DAR0</accession>
<comment type="caution">
    <text evidence="11">The sequence shown here is derived from an EMBL/GenBank/DDBJ whole genome shotgun (WGS) entry which is preliminary data.</text>
</comment>
<dbReference type="Pfam" id="PF05504">
    <property type="entry name" value="Spore_GerAC"/>
    <property type="match status" value="1"/>
</dbReference>
<reference evidence="11" key="1">
    <citation type="submission" date="2022-12" db="EMBL/GenBank/DDBJ databases">
        <title>Clostridium sp. nov., isolated from industrial wastewater.</title>
        <authorList>
            <person name="Jiayan W."/>
        </authorList>
    </citation>
    <scope>NUCLEOTIDE SEQUENCE</scope>
    <source>
        <strain evidence="11">ZC22-4</strain>
    </source>
</reference>
<dbReference type="InterPro" id="IPR008844">
    <property type="entry name" value="Spore_GerAC-like"/>
</dbReference>
<evidence type="ECO:0000256" key="8">
    <source>
        <dbReference type="SAM" id="Phobius"/>
    </source>
</evidence>
<evidence type="ECO:0000313" key="12">
    <source>
        <dbReference type="Proteomes" id="UP001144612"/>
    </source>
</evidence>
<evidence type="ECO:0000313" key="11">
    <source>
        <dbReference type="EMBL" id="MCY6959398.1"/>
    </source>
</evidence>